<dbReference type="Gene3D" id="1.20.950.20">
    <property type="entry name" value="Transmembrane di-heme cytochromes, Chain C"/>
    <property type="match status" value="1"/>
</dbReference>
<feature type="domain" description="Cytochrome b561 bacterial/Ni-hydrogenase" evidence="7">
    <location>
        <begin position="6"/>
        <end position="167"/>
    </location>
</feature>
<dbReference type="InterPro" id="IPR016174">
    <property type="entry name" value="Di-haem_cyt_TM"/>
</dbReference>
<feature type="transmembrane region" description="Helical" evidence="6">
    <location>
        <begin position="34"/>
        <end position="53"/>
    </location>
</feature>
<dbReference type="Proteomes" id="UP000295565">
    <property type="component" value="Unassembled WGS sequence"/>
</dbReference>
<organism evidence="8 9">
    <name type="scientific">Celerinatantimonas diazotrophica</name>
    <dbReference type="NCBI Taxonomy" id="412034"/>
    <lineage>
        <taxon>Bacteria</taxon>
        <taxon>Pseudomonadati</taxon>
        <taxon>Pseudomonadota</taxon>
        <taxon>Gammaproteobacteria</taxon>
        <taxon>Celerinatantimonadaceae</taxon>
        <taxon>Celerinatantimonas</taxon>
    </lineage>
</organism>
<protein>
    <submittedName>
        <fullName evidence="8">Cytochrome b</fullName>
    </submittedName>
</protein>
<evidence type="ECO:0000256" key="5">
    <source>
        <dbReference type="ARBA" id="ARBA00023136"/>
    </source>
</evidence>
<accession>A0A4R1JLM2</accession>
<name>A0A4R1JLM2_9GAMM</name>
<feature type="transmembrane region" description="Helical" evidence="6">
    <location>
        <begin position="9"/>
        <end position="28"/>
    </location>
</feature>
<keyword evidence="2" id="KW-1003">Cell membrane</keyword>
<dbReference type="InterPro" id="IPR051542">
    <property type="entry name" value="Hydrogenase_cytochrome"/>
</dbReference>
<dbReference type="SUPFAM" id="SSF81342">
    <property type="entry name" value="Transmembrane di-heme cytochromes"/>
    <property type="match status" value="1"/>
</dbReference>
<dbReference type="GO" id="GO:0005886">
    <property type="term" value="C:plasma membrane"/>
    <property type="evidence" value="ECO:0007669"/>
    <property type="project" value="UniProtKB-SubCell"/>
</dbReference>
<dbReference type="PANTHER" id="PTHR30485:SF2">
    <property type="entry name" value="BLL0597 PROTEIN"/>
    <property type="match status" value="1"/>
</dbReference>
<evidence type="ECO:0000259" key="7">
    <source>
        <dbReference type="Pfam" id="PF01292"/>
    </source>
</evidence>
<dbReference type="OrthoDB" id="196472at2"/>
<evidence type="ECO:0000256" key="4">
    <source>
        <dbReference type="ARBA" id="ARBA00022989"/>
    </source>
</evidence>
<dbReference type="GO" id="GO:0009055">
    <property type="term" value="F:electron transfer activity"/>
    <property type="evidence" value="ECO:0007669"/>
    <property type="project" value="InterPro"/>
</dbReference>
<comment type="subcellular location">
    <subcellularLocation>
        <location evidence="1">Cell membrane</location>
        <topology evidence="1">Multi-pass membrane protein</topology>
    </subcellularLocation>
</comment>
<dbReference type="EMBL" id="SMGD01000013">
    <property type="protein sequence ID" value="TCK51958.1"/>
    <property type="molecule type" value="Genomic_DNA"/>
</dbReference>
<evidence type="ECO:0000313" key="8">
    <source>
        <dbReference type="EMBL" id="TCK51958.1"/>
    </source>
</evidence>
<proteinExistence type="predicted"/>
<keyword evidence="3 6" id="KW-0812">Transmembrane</keyword>
<keyword evidence="9" id="KW-1185">Reference proteome</keyword>
<dbReference type="RefSeq" id="WP_131912871.1">
    <property type="nucleotide sequence ID" value="NZ_OU594967.1"/>
</dbReference>
<evidence type="ECO:0000256" key="3">
    <source>
        <dbReference type="ARBA" id="ARBA00022692"/>
    </source>
</evidence>
<evidence type="ECO:0000256" key="6">
    <source>
        <dbReference type="SAM" id="Phobius"/>
    </source>
</evidence>
<comment type="caution">
    <text evidence="8">The sequence shown here is derived from an EMBL/GenBank/DDBJ whole genome shotgun (WGS) entry which is preliminary data.</text>
</comment>
<feature type="transmembrane region" description="Helical" evidence="6">
    <location>
        <begin position="128"/>
        <end position="152"/>
    </location>
</feature>
<keyword evidence="5 6" id="KW-0472">Membrane</keyword>
<gene>
    <name evidence="8" type="ORF">EV690_2052</name>
</gene>
<evidence type="ECO:0000256" key="1">
    <source>
        <dbReference type="ARBA" id="ARBA00004651"/>
    </source>
</evidence>
<reference evidence="8 9" key="1">
    <citation type="submission" date="2019-03" db="EMBL/GenBank/DDBJ databases">
        <title>Genomic Encyclopedia of Type Strains, Phase IV (KMG-IV): sequencing the most valuable type-strain genomes for metagenomic binning, comparative biology and taxonomic classification.</title>
        <authorList>
            <person name="Goeker M."/>
        </authorList>
    </citation>
    <scope>NUCLEOTIDE SEQUENCE [LARGE SCALE GENOMIC DNA]</scope>
    <source>
        <strain evidence="8 9">DSM 18577</strain>
    </source>
</reference>
<dbReference type="GO" id="GO:0020037">
    <property type="term" value="F:heme binding"/>
    <property type="evidence" value="ECO:0007669"/>
    <property type="project" value="TreeGrafter"/>
</dbReference>
<keyword evidence="4 6" id="KW-1133">Transmembrane helix</keyword>
<dbReference type="AlphaFoldDB" id="A0A4R1JLM2"/>
<sequence>MNKVTRWDNVVKLTHWIVALLFLTNYFITQAGSVIHQWIGYTVVGVVIVRLLWGCIAKPPARLSSFLPSIPKAIEHVLEVASTRSDEHQGHNPAGAIMIWCMWCGLLITGASGYLLEAHLFGSHHLLKLIHVTAVNITFGCVCIHICAVVVMSKITGRSYVKEMLPGQSKKK</sequence>
<evidence type="ECO:0000313" key="9">
    <source>
        <dbReference type="Proteomes" id="UP000295565"/>
    </source>
</evidence>
<dbReference type="Pfam" id="PF01292">
    <property type="entry name" value="Ni_hydr_CYTB"/>
    <property type="match status" value="1"/>
</dbReference>
<dbReference type="PANTHER" id="PTHR30485">
    <property type="entry name" value="NI/FE-HYDROGENASE 1 B-TYPE CYTOCHROME SUBUNIT"/>
    <property type="match status" value="1"/>
</dbReference>
<dbReference type="GO" id="GO:0022904">
    <property type="term" value="P:respiratory electron transport chain"/>
    <property type="evidence" value="ECO:0007669"/>
    <property type="project" value="InterPro"/>
</dbReference>
<dbReference type="InterPro" id="IPR011577">
    <property type="entry name" value="Cyt_b561_bac/Ni-Hgenase"/>
</dbReference>
<evidence type="ECO:0000256" key="2">
    <source>
        <dbReference type="ARBA" id="ARBA00022475"/>
    </source>
</evidence>
<feature type="transmembrane region" description="Helical" evidence="6">
    <location>
        <begin position="94"/>
        <end position="116"/>
    </location>
</feature>